<dbReference type="InterPro" id="IPR009045">
    <property type="entry name" value="Zn_M74/Hedgehog-like"/>
</dbReference>
<reference evidence="2 3" key="1">
    <citation type="submission" date="2019-11" db="EMBL/GenBank/DDBJ databases">
        <title>Comparative genomics of hydrocarbon-degrading Desulfosarcina strains.</title>
        <authorList>
            <person name="Watanabe M."/>
            <person name="Kojima H."/>
            <person name="Fukui M."/>
        </authorList>
    </citation>
    <scope>NUCLEOTIDE SEQUENCE [LARGE SCALE GENOMIC DNA]</scope>
    <source>
        <strain evidence="2 3">28bB2T</strain>
    </source>
</reference>
<dbReference type="KEGG" id="dov:DSCO28_50570"/>
<evidence type="ECO:0000313" key="2">
    <source>
        <dbReference type="EMBL" id="BBO84491.1"/>
    </source>
</evidence>
<name>A0A5K7ZWK1_9BACT</name>
<dbReference type="SUPFAM" id="SSF55166">
    <property type="entry name" value="Hedgehog/DD-peptidase"/>
    <property type="match status" value="1"/>
</dbReference>
<evidence type="ECO:0000313" key="3">
    <source>
        <dbReference type="Proteomes" id="UP000425960"/>
    </source>
</evidence>
<dbReference type="RefSeq" id="WP_155321205.1">
    <property type="nucleotide sequence ID" value="NZ_AP021876.1"/>
</dbReference>
<gene>
    <name evidence="1" type="ORF">DSCO28_07510</name>
    <name evidence="2" type="ORF">DSCO28_50570</name>
</gene>
<dbReference type="EMBL" id="AP021876">
    <property type="protein sequence ID" value="BBO80185.1"/>
    <property type="molecule type" value="Genomic_DNA"/>
</dbReference>
<accession>A0A5K7ZWK1</accession>
<protein>
    <recommendedName>
        <fullName evidence="4">Peptidase M15A C-terminal domain-containing protein</fullName>
    </recommendedName>
</protein>
<organism evidence="2 3">
    <name type="scientific">Desulfosarcina ovata subsp. sediminis</name>
    <dbReference type="NCBI Taxonomy" id="885957"/>
    <lineage>
        <taxon>Bacteria</taxon>
        <taxon>Pseudomonadati</taxon>
        <taxon>Thermodesulfobacteriota</taxon>
        <taxon>Desulfobacteria</taxon>
        <taxon>Desulfobacterales</taxon>
        <taxon>Desulfosarcinaceae</taxon>
        <taxon>Desulfosarcina</taxon>
    </lineage>
</organism>
<dbReference type="AlphaFoldDB" id="A0A5K7ZWK1"/>
<dbReference type="KEGG" id="dov:DSCO28_07510"/>
<proteinExistence type="predicted"/>
<sequence length="153" mass="17995">MTAEEINWDEIKYFSPRDFDDPNVPGSWRHMAADSILWLNDLRERTGWPIIPHNQYGVRGCVCVDPSGHSMNSRHYINYPGGCSAIDFHFACDASRREQAKAVMETRFTGIGVYYDWRWNGRLLPVGFHVDIRPRPLAQIWKRVRGEYLYYLR</sequence>
<dbReference type="EMBL" id="AP021876">
    <property type="protein sequence ID" value="BBO84491.1"/>
    <property type="molecule type" value="Genomic_DNA"/>
</dbReference>
<dbReference type="Proteomes" id="UP000425960">
    <property type="component" value="Chromosome"/>
</dbReference>
<evidence type="ECO:0008006" key="4">
    <source>
        <dbReference type="Google" id="ProtNLM"/>
    </source>
</evidence>
<evidence type="ECO:0000313" key="1">
    <source>
        <dbReference type="EMBL" id="BBO80185.1"/>
    </source>
</evidence>